<evidence type="ECO:0000313" key="7">
    <source>
        <dbReference type="Proteomes" id="UP000298179"/>
    </source>
</evidence>
<feature type="transmembrane region" description="Helical" evidence="5">
    <location>
        <begin position="105"/>
        <end position="122"/>
    </location>
</feature>
<dbReference type="RefSeq" id="WP_134760314.1">
    <property type="nucleotide sequence ID" value="NZ_SOZD01000001.1"/>
</dbReference>
<comment type="subcellular location">
    <subcellularLocation>
        <location evidence="5">Cell membrane</location>
        <topology evidence="5">Multi-pass membrane protein</topology>
    </subcellularLocation>
    <subcellularLocation>
        <location evidence="1">Membrane</location>
        <topology evidence="1">Multi-pass membrane protein</topology>
    </subcellularLocation>
</comment>
<feature type="transmembrane region" description="Helical" evidence="5">
    <location>
        <begin position="236"/>
        <end position="254"/>
    </location>
</feature>
<comment type="similarity">
    <text evidence="5">Belongs to the 4-toluene sulfonate uptake permease (TSUP) (TC 2.A.102) family.</text>
</comment>
<name>A0A4Y8RUZ6_9HYPH</name>
<dbReference type="EMBL" id="SOZD01000001">
    <property type="protein sequence ID" value="TFF27572.1"/>
    <property type="molecule type" value="Genomic_DNA"/>
</dbReference>
<feature type="transmembrane region" description="Helical" evidence="5">
    <location>
        <begin position="74"/>
        <end position="93"/>
    </location>
</feature>
<evidence type="ECO:0000256" key="2">
    <source>
        <dbReference type="ARBA" id="ARBA00022692"/>
    </source>
</evidence>
<dbReference type="GO" id="GO:0005886">
    <property type="term" value="C:plasma membrane"/>
    <property type="evidence" value="ECO:0007669"/>
    <property type="project" value="UniProtKB-SubCell"/>
</dbReference>
<accession>A0A4Y8RUZ6</accession>
<dbReference type="Pfam" id="PF01925">
    <property type="entry name" value="TauE"/>
    <property type="match status" value="1"/>
</dbReference>
<dbReference type="PANTHER" id="PTHR43701">
    <property type="entry name" value="MEMBRANE TRANSPORTER PROTEIN MJ0441-RELATED"/>
    <property type="match status" value="1"/>
</dbReference>
<organism evidence="6 7">
    <name type="scientific">Jiella endophytica</name>
    <dbReference type="NCBI Taxonomy" id="2558362"/>
    <lineage>
        <taxon>Bacteria</taxon>
        <taxon>Pseudomonadati</taxon>
        <taxon>Pseudomonadota</taxon>
        <taxon>Alphaproteobacteria</taxon>
        <taxon>Hyphomicrobiales</taxon>
        <taxon>Aurantimonadaceae</taxon>
        <taxon>Jiella</taxon>
    </lineage>
</organism>
<evidence type="ECO:0000256" key="1">
    <source>
        <dbReference type="ARBA" id="ARBA00004141"/>
    </source>
</evidence>
<evidence type="ECO:0000256" key="4">
    <source>
        <dbReference type="ARBA" id="ARBA00023136"/>
    </source>
</evidence>
<keyword evidence="3 5" id="KW-1133">Transmembrane helix</keyword>
<keyword evidence="7" id="KW-1185">Reference proteome</keyword>
<proteinExistence type="inferred from homology"/>
<dbReference type="InterPro" id="IPR051598">
    <property type="entry name" value="TSUP/Inactive_protease-like"/>
</dbReference>
<dbReference type="Proteomes" id="UP000298179">
    <property type="component" value="Unassembled WGS sequence"/>
</dbReference>
<evidence type="ECO:0000256" key="5">
    <source>
        <dbReference type="RuleBase" id="RU363041"/>
    </source>
</evidence>
<gene>
    <name evidence="6" type="ORF">E3C22_03695</name>
</gene>
<evidence type="ECO:0000256" key="3">
    <source>
        <dbReference type="ARBA" id="ARBA00022989"/>
    </source>
</evidence>
<feature type="transmembrane region" description="Helical" evidence="5">
    <location>
        <begin position="177"/>
        <end position="200"/>
    </location>
</feature>
<dbReference type="InterPro" id="IPR002781">
    <property type="entry name" value="TM_pro_TauE-like"/>
</dbReference>
<evidence type="ECO:0000313" key="6">
    <source>
        <dbReference type="EMBL" id="TFF27572.1"/>
    </source>
</evidence>
<keyword evidence="2 5" id="KW-0812">Transmembrane</keyword>
<reference evidence="6 7" key="1">
    <citation type="submission" date="2019-03" db="EMBL/GenBank/DDBJ databases">
        <title>Jiella endophytica sp. nov., a novel endophytic bacterium isolated from root of Ficus microcarpa Linn. f.</title>
        <authorList>
            <person name="Tuo L."/>
        </authorList>
    </citation>
    <scope>NUCLEOTIDE SEQUENCE [LARGE SCALE GENOMIC DNA]</scope>
    <source>
        <strain evidence="6 7">CBS5Q-3</strain>
    </source>
</reference>
<dbReference type="OrthoDB" id="9151526at2"/>
<dbReference type="AlphaFoldDB" id="A0A4Y8RUZ6"/>
<feature type="transmembrane region" description="Helical" evidence="5">
    <location>
        <begin position="142"/>
        <end position="165"/>
    </location>
</feature>
<sequence length="261" mass="26461">MTLDPFQYLLGAFSGSLVGLTLGLFGGGGSILAVPLMVYLVGVPNAHMAIGTSALAVAANAGTNLVSHARLGNVKWRCAAVYSVAGIVGAFLGSTLGKAIDGQKLLFLFALLMVVVGVLMFRNRRQAGNPGAECNRENAPKVVGFGGLTGIFSGFFGIGGGFLIVPGLVASTGMPMINAIGSSLVAVAAFGLTTALNYAFSGFVDWPLAFVFVGGGIAGGLIGTVVARWLSGRKGALNVAFAGLIFVVALYMLYKSAAAFA</sequence>
<comment type="caution">
    <text evidence="6">The sequence shown here is derived from an EMBL/GenBank/DDBJ whole genome shotgun (WGS) entry which is preliminary data.</text>
</comment>
<dbReference type="PANTHER" id="PTHR43701:SF2">
    <property type="entry name" value="MEMBRANE TRANSPORTER PROTEIN YJNA-RELATED"/>
    <property type="match status" value="1"/>
</dbReference>
<keyword evidence="5" id="KW-1003">Cell membrane</keyword>
<protein>
    <recommendedName>
        <fullName evidence="5">Probable membrane transporter protein</fullName>
    </recommendedName>
</protein>
<feature type="transmembrane region" description="Helical" evidence="5">
    <location>
        <begin position="206"/>
        <end position="229"/>
    </location>
</feature>
<keyword evidence="4 5" id="KW-0472">Membrane</keyword>